<evidence type="ECO:0000313" key="2">
    <source>
        <dbReference type="Proteomes" id="UP000654918"/>
    </source>
</evidence>
<dbReference type="Proteomes" id="UP000654918">
    <property type="component" value="Unassembled WGS sequence"/>
</dbReference>
<accession>A0A8H6NNQ9</accession>
<sequence length="268" mass="29645">MEVAIGVIGLSLQLIDSAVKIKGVIGTYRSASTEANRLALKVELIEAICNTITKNFDQNDSDCQPSELFGTLGARLLGSIQCTLDELHIIVSRLEKRASKDRALKTTGVFFLGKRDDISRLSKCLDEDLSHLQLLLTTSLASRPLLAPQAETQLVSSTSNLNSTTLASSFEVESSPKLFMATSVQKTCRQIIRVFGFHGQSQTVSTTKRSRWGDSQETTSTSETRSFTFGHARLSYMVEIDFLQTPLDSMTYALNIRHIVTRKVDDLF</sequence>
<evidence type="ECO:0000313" key="1">
    <source>
        <dbReference type="EMBL" id="KAF6839720.1"/>
    </source>
</evidence>
<proteinExistence type="predicted"/>
<dbReference type="AlphaFoldDB" id="A0A8H6NNQ9"/>
<name>A0A8H6NNQ9_9PEZI</name>
<keyword evidence="2" id="KW-1185">Reference proteome</keyword>
<organism evidence="1 2">
    <name type="scientific">Colletotrichum plurivorum</name>
    <dbReference type="NCBI Taxonomy" id="2175906"/>
    <lineage>
        <taxon>Eukaryota</taxon>
        <taxon>Fungi</taxon>
        <taxon>Dikarya</taxon>
        <taxon>Ascomycota</taxon>
        <taxon>Pezizomycotina</taxon>
        <taxon>Sordariomycetes</taxon>
        <taxon>Hypocreomycetidae</taxon>
        <taxon>Glomerellales</taxon>
        <taxon>Glomerellaceae</taxon>
        <taxon>Colletotrichum</taxon>
        <taxon>Colletotrichum orchidearum species complex</taxon>
    </lineage>
</organism>
<reference evidence="1" key="1">
    <citation type="journal article" date="2020" name="Phytopathology">
        <title>Genome Sequence Resources of Colletotrichum truncatum, C. plurivorum, C. musicola, and C. sojae: Four Species Pathogenic to Soybean (Glycine max).</title>
        <authorList>
            <person name="Rogerio F."/>
            <person name="Boufleur T.R."/>
            <person name="Ciampi-Guillardi M."/>
            <person name="Sukno S.A."/>
            <person name="Thon M.R."/>
            <person name="Massola Junior N.S."/>
            <person name="Baroncelli R."/>
        </authorList>
    </citation>
    <scope>NUCLEOTIDE SEQUENCE</scope>
    <source>
        <strain evidence="1">LFN00145</strain>
    </source>
</reference>
<evidence type="ECO:0008006" key="3">
    <source>
        <dbReference type="Google" id="ProtNLM"/>
    </source>
</evidence>
<gene>
    <name evidence="1" type="ORF">CPLU01_01592</name>
</gene>
<comment type="caution">
    <text evidence="1">The sequence shown here is derived from an EMBL/GenBank/DDBJ whole genome shotgun (WGS) entry which is preliminary data.</text>
</comment>
<protein>
    <recommendedName>
        <fullName evidence="3">Fungal N-terminal domain-containing protein</fullName>
    </recommendedName>
</protein>
<dbReference type="EMBL" id="WIGO01000011">
    <property type="protein sequence ID" value="KAF6839720.1"/>
    <property type="molecule type" value="Genomic_DNA"/>
</dbReference>